<protein>
    <submittedName>
        <fullName evidence="2">Uncharacterized protein</fullName>
    </submittedName>
</protein>
<gene>
    <name evidence="2" type="ORF">KR50_15900</name>
</gene>
<accession>A0A0C2VTW1</accession>
<name>A0A0C2VTW1_9BACL</name>
<keyword evidence="1" id="KW-0175">Coiled coil</keyword>
<proteinExistence type="predicted"/>
<dbReference type="EMBL" id="JXRR01000014">
    <property type="protein sequence ID" value="KIL47423.1"/>
    <property type="molecule type" value="Genomic_DNA"/>
</dbReference>
<evidence type="ECO:0000313" key="2">
    <source>
        <dbReference type="EMBL" id="KIL47423.1"/>
    </source>
</evidence>
<dbReference type="InterPro" id="IPR020908">
    <property type="entry name" value="UPF0738"/>
</dbReference>
<evidence type="ECO:0000313" key="3">
    <source>
        <dbReference type="Proteomes" id="UP000031972"/>
    </source>
</evidence>
<dbReference type="Pfam" id="PF19785">
    <property type="entry name" value="UPF0738"/>
    <property type="match status" value="1"/>
</dbReference>
<evidence type="ECO:0000256" key="1">
    <source>
        <dbReference type="SAM" id="Coils"/>
    </source>
</evidence>
<reference evidence="2 3" key="1">
    <citation type="submission" date="2015-01" db="EMBL/GenBank/DDBJ databases">
        <title>Jeotgalibacillus campisalis genome sequencing.</title>
        <authorList>
            <person name="Goh K.M."/>
            <person name="Chan K.-G."/>
            <person name="Yaakop A.S."/>
            <person name="Ee R."/>
            <person name="Gan H.M."/>
            <person name="Chan C.S."/>
        </authorList>
    </citation>
    <scope>NUCLEOTIDE SEQUENCE [LARGE SCALE GENOMIC DNA]</scope>
    <source>
        <strain evidence="2 3">SF-57</strain>
    </source>
</reference>
<dbReference type="PATRIC" id="fig|220754.4.peg.1611"/>
<feature type="coiled-coil region" evidence="1">
    <location>
        <begin position="88"/>
        <end position="122"/>
    </location>
</feature>
<comment type="caution">
    <text evidence="2">The sequence shown here is derived from an EMBL/GenBank/DDBJ whole genome shotgun (WGS) entry which is preliminary data.</text>
</comment>
<dbReference type="Proteomes" id="UP000031972">
    <property type="component" value="Unassembled WGS sequence"/>
</dbReference>
<keyword evidence="3" id="KW-1185">Reference proteome</keyword>
<organism evidence="2 3">
    <name type="scientific">Jeotgalibacillus campisalis</name>
    <dbReference type="NCBI Taxonomy" id="220754"/>
    <lineage>
        <taxon>Bacteria</taxon>
        <taxon>Bacillati</taxon>
        <taxon>Bacillota</taxon>
        <taxon>Bacilli</taxon>
        <taxon>Bacillales</taxon>
        <taxon>Caryophanaceae</taxon>
        <taxon>Jeotgalibacillus</taxon>
    </lineage>
</organism>
<dbReference type="AlphaFoldDB" id="A0A0C2VTW1"/>
<sequence>MEIDNRQEGVIKLIRKKVWLNQAIEMNSELILKGEQTDEIGKLEPTGQVIVDSEELSFVYLAEEKSEYTYLYLPDFIWPELIEAMKKNQKINVHIGENKMELKQLEEELNDLVLNIEGNSNYGDAMVEKVESIFIKG</sequence>